<reference evidence="4" key="2">
    <citation type="submission" date="2020-11" db="EMBL/GenBank/DDBJ databases">
        <authorList>
            <person name="McCartney M.A."/>
            <person name="Auch B."/>
            <person name="Kono T."/>
            <person name="Mallez S."/>
            <person name="Becker A."/>
            <person name="Gohl D.M."/>
            <person name="Silverstein K.A.T."/>
            <person name="Koren S."/>
            <person name="Bechman K.B."/>
            <person name="Herman A."/>
            <person name="Abrahante J.E."/>
            <person name="Garbe J."/>
        </authorList>
    </citation>
    <scope>NUCLEOTIDE SEQUENCE</scope>
    <source>
        <strain evidence="4">Duluth1</strain>
        <tissue evidence="4">Whole animal</tissue>
    </source>
</reference>
<dbReference type="PROSITE" id="PS51532">
    <property type="entry name" value="PITH"/>
    <property type="match status" value="1"/>
</dbReference>
<dbReference type="OrthoDB" id="2635at2759"/>
<comment type="caution">
    <text evidence="4">The sequence shown here is derived from an EMBL/GenBank/DDBJ whole genome shotgun (WGS) entry which is preliminary data.</text>
</comment>
<dbReference type="InterPro" id="IPR008979">
    <property type="entry name" value="Galactose-bd-like_sf"/>
</dbReference>
<dbReference type="AlphaFoldDB" id="A0A9D4HG31"/>
<evidence type="ECO:0000313" key="4">
    <source>
        <dbReference type="EMBL" id="KAH3831542.1"/>
    </source>
</evidence>
<evidence type="ECO:0000313" key="5">
    <source>
        <dbReference type="EMBL" id="KAH3831545.1"/>
    </source>
</evidence>
<dbReference type="GO" id="GO:0060255">
    <property type="term" value="P:regulation of macromolecule metabolic process"/>
    <property type="evidence" value="ECO:0007669"/>
    <property type="project" value="UniProtKB-ARBA"/>
</dbReference>
<dbReference type="GO" id="GO:0005737">
    <property type="term" value="C:cytoplasm"/>
    <property type="evidence" value="ECO:0007669"/>
    <property type="project" value="UniProtKB-ARBA"/>
</dbReference>
<reference evidence="4" key="1">
    <citation type="journal article" date="2019" name="bioRxiv">
        <title>The Genome of the Zebra Mussel, Dreissena polymorpha: A Resource for Invasive Species Research.</title>
        <authorList>
            <person name="McCartney M.A."/>
            <person name="Auch B."/>
            <person name="Kono T."/>
            <person name="Mallez S."/>
            <person name="Zhang Y."/>
            <person name="Obille A."/>
            <person name="Becker A."/>
            <person name="Abrahante J.E."/>
            <person name="Garbe J."/>
            <person name="Badalamenti J.P."/>
            <person name="Herman A."/>
            <person name="Mangelson H."/>
            <person name="Liachko I."/>
            <person name="Sullivan S."/>
            <person name="Sone E.D."/>
            <person name="Koren S."/>
            <person name="Silverstein K.A.T."/>
            <person name="Beckman K.B."/>
            <person name="Gohl D.M."/>
        </authorList>
    </citation>
    <scope>NUCLEOTIDE SEQUENCE</scope>
    <source>
        <strain evidence="4">Duluth1</strain>
        <tissue evidence="4">Whole animal</tissue>
    </source>
</reference>
<dbReference type="FunFam" id="2.60.120.470:FF:000002">
    <property type="entry name" value="PITH domain-containing protein 1"/>
    <property type="match status" value="1"/>
</dbReference>
<dbReference type="Proteomes" id="UP000828390">
    <property type="component" value="Unassembled WGS sequence"/>
</dbReference>
<organism evidence="4 6">
    <name type="scientific">Dreissena polymorpha</name>
    <name type="common">Zebra mussel</name>
    <name type="synonym">Mytilus polymorpha</name>
    <dbReference type="NCBI Taxonomy" id="45954"/>
    <lineage>
        <taxon>Eukaryota</taxon>
        <taxon>Metazoa</taxon>
        <taxon>Spiralia</taxon>
        <taxon>Lophotrochozoa</taxon>
        <taxon>Mollusca</taxon>
        <taxon>Bivalvia</taxon>
        <taxon>Autobranchia</taxon>
        <taxon>Heteroconchia</taxon>
        <taxon>Euheterodonta</taxon>
        <taxon>Imparidentia</taxon>
        <taxon>Neoheterodontei</taxon>
        <taxon>Myida</taxon>
        <taxon>Dreissenoidea</taxon>
        <taxon>Dreissenidae</taxon>
        <taxon>Dreissena</taxon>
    </lineage>
</organism>
<dbReference type="GO" id="GO:0080090">
    <property type="term" value="P:regulation of primary metabolic process"/>
    <property type="evidence" value="ECO:0007669"/>
    <property type="project" value="UniProtKB-ARBA"/>
</dbReference>
<evidence type="ECO:0000259" key="3">
    <source>
        <dbReference type="PROSITE" id="PS51532"/>
    </source>
</evidence>
<feature type="domain" description="PITH" evidence="3">
    <location>
        <begin position="21"/>
        <end position="193"/>
    </location>
</feature>
<dbReference type="GO" id="GO:0005634">
    <property type="term" value="C:nucleus"/>
    <property type="evidence" value="ECO:0007669"/>
    <property type="project" value="TreeGrafter"/>
</dbReference>
<dbReference type="InterPro" id="IPR037047">
    <property type="entry name" value="PITH_dom_sf"/>
</dbReference>
<keyword evidence="6" id="KW-1185">Reference proteome</keyword>
<dbReference type="EMBL" id="JAIWYP010000004">
    <property type="protein sequence ID" value="KAH3831542.1"/>
    <property type="molecule type" value="Genomic_DNA"/>
</dbReference>
<proteinExistence type="inferred from homology"/>
<dbReference type="InterPro" id="IPR010400">
    <property type="entry name" value="PITH_dom"/>
</dbReference>
<dbReference type="InterPro" id="IPR045099">
    <property type="entry name" value="PITH1-like"/>
</dbReference>
<gene>
    <name evidence="4" type="ORF">DPMN_104812</name>
    <name evidence="5" type="ORF">DPMN_104815</name>
</gene>
<dbReference type="PANTHER" id="PTHR12175:SF1">
    <property type="entry name" value="PITH DOMAIN-CONTAINING PROTEIN 1"/>
    <property type="match status" value="1"/>
</dbReference>
<accession>A0A9D4HG31</accession>
<dbReference type="PANTHER" id="PTHR12175">
    <property type="entry name" value="AD039 HT014 THIOREDOXIN FAMILY TRP26"/>
    <property type="match status" value="1"/>
</dbReference>
<dbReference type="Gene3D" id="2.60.120.470">
    <property type="entry name" value="PITH domain"/>
    <property type="match status" value="1"/>
</dbReference>
<evidence type="ECO:0000313" key="6">
    <source>
        <dbReference type="Proteomes" id="UP000828390"/>
    </source>
</evidence>
<protein>
    <recommendedName>
        <fullName evidence="3">PITH domain-containing protein</fullName>
    </recommendedName>
</protein>
<dbReference type="GO" id="GO:0045654">
    <property type="term" value="P:positive regulation of megakaryocyte differentiation"/>
    <property type="evidence" value="ECO:0007669"/>
    <property type="project" value="UniProtKB-ARBA"/>
</dbReference>
<sequence>MSGHGHSHSHGGCSGHDHDHVSEADQAAAYSLYLKIDTERVQCLNESVEGSAKCVFKPWDQRLDKEKFVESDCDEELLFNIPFTGNVKLKGIILIGGEEDTHPSRMRIFKNRPNMTFDDAASAADQEFDLRPDPSGVLEYSTKVTRFNQCESISLHFPTNFGAETSKVYYIGLKGDFSEAHRHEVTICSYETTPNISDHKTTLLDSVNHFIQ</sequence>
<evidence type="ECO:0000256" key="2">
    <source>
        <dbReference type="SAM" id="MobiDB-lite"/>
    </source>
</evidence>
<comment type="similarity">
    <text evidence="1">Belongs to the PITHD1 family.</text>
</comment>
<dbReference type="EMBL" id="JAIWYP010000004">
    <property type="protein sequence ID" value="KAH3831545.1"/>
    <property type="molecule type" value="Genomic_DNA"/>
</dbReference>
<evidence type="ECO:0000256" key="1">
    <source>
        <dbReference type="ARBA" id="ARBA00025788"/>
    </source>
</evidence>
<dbReference type="SUPFAM" id="SSF49785">
    <property type="entry name" value="Galactose-binding domain-like"/>
    <property type="match status" value="1"/>
</dbReference>
<name>A0A9D4HG31_DREPO</name>
<dbReference type="Pfam" id="PF06201">
    <property type="entry name" value="PITH"/>
    <property type="match status" value="1"/>
</dbReference>
<feature type="region of interest" description="Disordered" evidence="2">
    <location>
        <begin position="1"/>
        <end position="20"/>
    </location>
</feature>